<name>A0A157KKX0_9BORD</name>
<dbReference type="InterPro" id="IPR008966">
    <property type="entry name" value="Adhesion_dom_sf"/>
</dbReference>
<evidence type="ECO:0000256" key="2">
    <source>
        <dbReference type="SAM" id="Phobius"/>
    </source>
</evidence>
<dbReference type="PATRIC" id="fig|123899.6.peg.3151"/>
<organism evidence="3 4">
    <name type="scientific">Bordetella trematum</name>
    <dbReference type="NCBI Taxonomy" id="123899"/>
    <lineage>
        <taxon>Bacteria</taxon>
        <taxon>Pseudomonadati</taxon>
        <taxon>Pseudomonadota</taxon>
        <taxon>Betaproteobacteria</taxon>
        <taxon>Burkholderiales</taxon>
        <taxon>Alcaligenaceae</taxon>
        <taxon>Bordetella</taxon>
    </lineage>
</organism>
<evidence type="ECO:0000313" key="4">
    <source>
        <dbReference type="Proteomes" id="UP000076825"/>
    </source>
</evidence>
<keyword evidence="1" id="KW-0732">Signal</keyword>
<dbReference type="SUPFAM" id="SSF49401">
    <property type="entry name" value="Bacterial adhesins"/>
    <property type="match status" value="1"/>
</dbReference>
<dbReference type="eggNOG" id="COG3539">
    <property type="taxonomic scope" value="Bacteria"/>
</dbReference>
<dbReference type="PANTHER" id="PTHR33420">
    <property type="entry name" value="FIMBRIAL SUBUNIT ELFA-RELATED"/>
    <property type="match status" value="1"/>
</dbReference>
<dbReference type="Gene3D" id="2.60.40.1090">
    <property type="entry name" value="Fimbrial-type adhesion domain"/>
    <property type="match status" value="1"/>
</dbReference>
<dbReference type="OrthoDB" id="8641348at2"/>
<dbReference type="GO" id="GO:0009289">
    <property type="term" value="C:pilus"/>
    <property type="evidence" value="ECO:0007669"/>
    <property type="project" value="InterPro"/>
</dbReference>
<keyword evidence="2" id="KW-1133">Transmembrane helix</keyword>
<dbReference type="AlphaFoldDB" id="A0A157KKX0"/>
<dbReference type="KEGG" id="btrm:SAMEA390648703156"/>
<feature type="transmembrane region" description="Helical" evidence="2">
    <location>
        <begin position="41"/>
        <end position="62"/>
    </location>
</feature>
<dbReference type="InterPro" id="IPR036937">
    <property type="entry name" value="Adhesion_dom_fimbrial_sf"/>
</dbReference>
<keyword evidence="2" id="KW-0472">Membrane</keyword>
<protein>
    <submittedName>
        <fullName evidence="3">Fimbrial adhesin</fullName>
    </submittedName>
</protein>
<keyword evidence="4" id="KW-1185">Reference proteome</keyword>
<dbReference type="Proteomes" id="UP000076825">
    <property type="component" value="Chromosome 1"/>
</dbReference>
<evidence type="ECO:0000313" key="3">
    <source>
        <dbReference type="EMBL" id="SAI72347.1"/>
    </source>
</evidence>
<dbReference type="STRING" id="123899.SAMEA3906487_03156"/>
<dbReference type="EMBL" id="LT546645">
    <property type="protein sequence ID" value="SAI72347.1"/>
    <property type="molecule type" value="Genomic_DNA"/>
</dbReference>
<proteinExistence type="predicted"/>
<evidence type="ECO:0000256" key="1">
    <source>
        <dbReference type="ARBA" id="ARBA00022729"/>
    </source>
</evidence>
<gene>
    <name evidence="3" type="primary">fhaE_2</name>
    <name evidence="3" type="ORF">SAMEA3906487_03156</name>
</gene>
<accession>A0A157KKX0</accession>
<sequence>MSEWQTRLRVDAKPDRNQTNPGFLPAIWASRALGVRRRTSWSLWLLAASLAAVAPAAAATAVCASGEIPNIRGEARVTPSTPVGTLLGRMVTTSGFVRNSCEYDVGNEEEAAAWNDEKGLTMVLRPNARFSKVESSVGYVLSLPDITDRIGVGLKLVSANGVALTGSEEDIVIGHASKEAGLVLYFFDGSKVSVFPANTMLSYQAVKVKPSTESGVFYLSNYTDIFNVDWYVDYYDPAKKRLILTTPISMMLGIGSAPLKINVSGCSLGSLHETLPKTPRSSFTGVGSTSEAMKSFNLQVNCQGTTLVKLSINANNPFTSGVGVGQPAATSGTTAGAGGMGIQLLSGASGDTPWNFDNAMTLNEANVGESGNTAFAVPLRARYYQTAATVRPGRLTVGFTVTFQYE</sequence>
<reference evidence="3 4" key="1">
    <citation type="submission" date="2016-04" db="EMBL/GenBank/DDBJ databases">
        <authorList>
            <consortium name="Pathogen Informatics"/>
        </authorList>
    </citation>
    <scope>NUCLEOTIDE SEQUENCE [LARGE SCALE GENOMIC DNA]</scope>
    <source>
        <strain evidence="3 4">H044680328</strain>
    </source>
</reference>
<keyword evidence="2" id="KW-0812">Transmembrane</keyword>
<dbReference type="InterPro" id="IPR050263">
    <property type="entry name" value="Bact_Fimbrial_Adh_Pro"/>
</dbReference>
<dbReference type="PANTHER" id="PTHR33420:SF3">
    <property type="entry name" value="FIMBRIAL SUBUNIT ELFA"/>
    <property type="match status" value="1"/>
</dbReference>
<dbReference type="GO" id="GO:0043709">
    <property type="term" value="P:cell adhesion involved in single-species biofilm formation"/>
    <property type="evidence" value="ECO:0007669"/>
    <property type="project" value="TreeGrafter"/>
</dbReference>